<reference evidence="2" key="1">
    <citation type="journal article" date="2015" name="Nature">
        <title>Complex archaea that bridge the gap between prokaryotes and eukaryotes.</title>
        <authorList>
            <person name="Spang A."/>
            <person name="Saw J.H."/>
            <person name="Jorgensen S.L."/>
            <person name="Zaremba-Niedzwiedzka K."/>
            <person name="Martijn J."/>
            <person name="Lind A.E."/>
            <person name="van Eijk R."/>
            <person name="Schleper C."/>
            <person name="Guy L."/>
            <person name="Ettema T.J."/>
        </authorList>
    </citation>
    <scope>NUCLEOTIDE SEQUENCE</scope>
</reference>
<accession>A0A0F9CXT4</accession>
<feature type="domain" description="CbbQ/NirQ/NorQ C-terminal" evidence="1">
    <location>
        <begin position="21"/>
        <end position="105"/>
    </location>
</feature>
<dbReference type="EMBL" id="LAZR01034092">
    <property type="protein sequence ID" value="KKL46276.1"/>
    <property type="molecule type" value="Genomic_DNA"/>
</dbReference>
<feature type="non-terminal residue" evidence="2">
    <location>
        <position position="1"/>
    </location>
</feature>
<comment type="caution">
    <text evidence="2">The sequence shown here is derived from an EMBL/GenBank/DDBJ whole genome shotgun (WGS) entry which is preliminary data.</text>
</comment>
<dbReference type="AlphaFoldDB" id="A0A0F9CXT4"/>
<dbReference type="InterPro" id="IPR013615">
    <property type="entry name" value="CbbQ_C"/>
</dbReference>
<evidence type="ECO:0000313" key="2">
    <source>
        <dbReference type="EMBL" id="KKL46276.1"/>
    </source>
</evidence>
<protein>
    <recommendedName>
        <fullName evidence="1">CbbQ/NirQ/NorQ C-terminal domain-containing protein</fullName>
    </recommendedName>
</protein>
<evidence type="ECO:0000259" key="1">
    <source>
        <dbReference type="Pfam" id="PF08406"/>
    </source>
</evidence>
<proteinExistence type="predicted"/>
<dbReference type="Pfam" id="PF08406">
    <property type="entry name" value="CbbQ_C"/>
    <property type="match status" value="1"/>
</dbReference>
<name>A0A0F9CXT4_9ZZZZ</name>
<sequence>EAFEDRFIVSPEINYPIKQKEIEIATQISGCDRILAEIVVDAARQIRKQAIKDFSITKIFSTRLIVNFCGIISNMSPKYLRNNIENIIINKLGENQEEKKSIAMILDGKMFEEKLKNHLRSGDSKTQPDLTKVEEQKIVATMKQHVSKYIQFYGRDKALKKNGDILWKLLEWFWFNNRKILRGYIQITKNIALDELYRKITGKNFKYRGEVTLNYIRWLFRQKQHDLSKFMKDTYPVL</sequence>
<organism evidence="2">
    <name type="scientific">marine sediment metagenome</name>
    <dbReference type="NCBI Taxonomy" id="412755"/>
    <lineage>
        <taxon>unclassified sequences</taxon>
        <taxon>metagenomes</taxon>
        <taxon>ecological metagenomes</taxon>
    </lineage>
</organism>
<gene>
    <name evidence="2" type="ORF">LCGC14_2347170</name>
</gene>